<reference evidence="1 2" key="1">
    <citation type="submission" date="2021-04" db="EMBL/GenBank/DDBJ databases">
        <title>Genomics, taxonomy and metabolism of representatives of sulfur bacteria of the genus Thiothrix: Thiothrix fructosivorans QT, Thiothrix unzii A1T and three new species, Thiothrix subterranea sp. nov., Thiothrix litoralis sp. nov. and 'Candidatus Thiothrix anitrata' sp. nov.</title>
        <authorList>
            <person name="Ravin N.V."/>
            <person name="Smolyakov D."/>
            <person name="Rudenko T.S."/>
            <person name="Mardanov A.V."/>
            <person name="Beletsky A.V."/>
            <person name="Markov N.D."/>
            <person name="Fomenkov A.I."/>
            <person name="Roberts R.J."/>
            <person name="Karnachuk O.V."/>
            <person name="Novikov A."/>
            <person name="Grabovich M.Y."/>
        </authorList>
    </citation>
    <scope>NUCLEOTIDE SEQUENCE [LARGE SCALE GENOMIC DNA]</scope>
    <source>
        <strain evidence="1 2">A52</strain>
    </source>
</reference>
<keyword evidence="2" id="KW-1185">Reference proteome</keyword>
<evidence type="ECO:0000313" key="2">
    <source>
        <dbReference type="Proteomes" id="UP000672027"/>
    </source>
</evidence>
<dbReference type="EMBL" id="CP072800">
    <property type="protein sequence ID" value="QTR51620.1"/>
    <property type="molecule type" value="Genomic_DNA"/>
</dbReference>
<dbReference type="RefSeq" id="WP_210230239.1">
    <property type="nucleotide sequence ID" value="NZ_CP072800.1"/>
</dbReference>
<evidence type="ECO:0000313" key="1">
    <source>
        <dbReference type="EMBL" id="QTR51620.1"/>
    </source>
</evidence>
<proteinExistence type="predicted"/>
<gene>
    <name evidence="1" type="ORF">J8380_08795</name>
</gene>
<dbReference type="Proteomes" id="UP000672027">
    <property type="component" value="Chromosome"/>
</dbReference>
<protein>
    <submittedName>
        <fullName evidence="1">Uncharacterized protein</fullName>
    </submittedName>
</protein>
<accession>A0ABX7X8Q6</accession>
<name>A0ABX7X8Q6_9GAMM</name>
<organism evidence="1 2">
    <name type="scientific">Candidatus Thiothrix anitrata</name>
    <dbReference type="NCBI Taxonomy" id="2823902"/>
    <lineage>
        <taxon>Bacteria</taxon>
        <taxon>Pseudomonadati</taxon>
        <taxon>Pseudomonadota</taxon>
        <taxon>Gammaproteobacteria</taxon>
        <taxon>Thiotrichales</taxon>
        <taxon>Thiotrichaceae</taxon>
        <taxon>Thiothrix</taxon>
    </lineage>
</organism>
<sequence length="117" mass="12376">MKRQVSGEKIADLLASTALVACLLTIGFGAGKANAEDGKGRVSLMATLKSAPAFQPIAWEVTRQGITVAKTKQHSSTLHLIAAKDYTATVTCPNGDKRSREFMVGVNKTTPVVITCD</sequence>